<dbReference type="EMBL" id="JACRVF010000004">
    <property type="protein sequence ID" value="MBC5993909.1"/>
    <property type="molecule type" value="Genomic_DNA"/>
</dbReference>
<evidence type="ECO:0000313" key="3">
    <source>
        <dbReference type="Proteomes" id="UP000603640"/>
    </source>
</evidence>
<gene>
    <name evidence="2" type="ORF">H8S84_13765</name>
</gene>
<dbReference type="AlphaFoldDB" id="A0A923SJH4"/>
<dbReference type="RefSeq" id="WP_187067938.1">
    <property type="nucleotide sequence ID" value="NZ_JACRVF010000004.1"/>
</dbReference>
<name>A0A923SJH4_9BACT</name>
<dbReference type="PROSITE" id="PS51257">
    <property type="entry name" value="PROKAR_LIPOPROTEIN"/>
    <property type="match status" value="1"/>
</dbReference>
<proteinExistence type="predicted"/>
<dbReference type="Proteomes" id="UP000603640">
    <property type="component" value="Unassembled WGS sequence"/>
</dbReference>
<protein>
    <recommendedName>
        <fullName evidence="4">Type 1 periplasmic binding fold superfamily protein</fullName>
    </recommendedName>
</protein>
<keyword evidence="1" id="KW-0732">Signal</keyword>
<feature type="chain" id="PRO_5037761549" description="Type 1 periplasmic binding fold superfamily protein" evidence="1">
    <location>
        <begin position="26"/>
        <end position="192"/>
    </location>
</feature>
<keyword evidence="3" id="KW-1185">Reference proteome</keyword>
<sequence length="192" mass="20996">MKNLFRPYLALLVMGSLMFTATSCSDDDPEPVDEEELITTLKIVLEPVGKTQTVTGTFSDTDGDGGNPPTANTLRLEANTTYNATITLLDETKTPAANLTSEVEEESDEHELFYQALDNLNLAITKTDRDNSQRPLGLKAQVVTTTTSSGKLRITLKHQPNLKVGANEPNREQTGLTRGETDIQAEFPVIVE</sequence>
<evidence type="ECO:0000313" key="2">
    <source>
        <dbReference type="EMBL" id="MBC5993909.1"/>
    </source>
</evidence>
<feature type="signal peptide" evidence="1">
    <location>
        <begin position="1"/>
        <end position="25"/>
    </location>
</feature>
<accession>A0A923SJH4</accession>
<organism evidence="2 3">
    <name type="scientific">Pontibacter cellulosilyticus</name>
    <dbReference type="NCBI Taxonomy" id="1720253"/>
    <lineage>
        <taxon>Bacteria</taxon>
        <taxon>Pseudomonadati</taxon>
        <taxon>Bacteroidota</taxon>
        <taxon>Cytophagia</taxon>
        <taxon>Cytophagales</taxon>
        <taxon>Hymenobacteraceae</taxon>
        <taxon>Pontibacter</taxon>
    </lineage>
</organism>
<comment type="caution">
    <text evidence="2">The sequence shown here is derived from an EMBL/GenBank/DDBJ whole genome shotgun (WGS) entry which is preliminary data.</text>
</comment>
<reference evidence="2" key="1">
    <citation type="submission" date="2020-08" db="EMBL/GenBank/DDBJ databases">
        <title>Pontibacter sp. SD6 16S ribosomal RNA gene Genome sequencing and assembly.</title>
        <authorList>
            <person name="Kang M."/>
        </authorList>
    </citation>
    <scope>NUCLEOTIDE SEQUENCE</scope>
    <source>
        <strain evidence="2">SD6</strain>
    </source>
</reference>
<evidence type="ECO:0008006" key="4">
    <source>
        <dbReference type="Google" id="ProtNLM"/>
    </source>
</evidence>
<evidence type="ECO:0000256" key="1">
    <source>
        <dbReference type="SAM" id="SignalP"/>
    </source>
</evidence>